<reference evidence="5 6" key="1">
    <citation type="submission" date="2024-09" db="EMBL/GenBank/DDBJ databases">
        <authorList>
            <person name="Lee S.D."/>
        </authorList>
    </citation>
    <scope>NUCLEOTIDE SEQUENCE [LARGE SCALE GENOMIC DNA]</scope>
    <source>
        <strain evidence="5 6">N1-5</strain>
    </source>
</reference>
<dbReference type="Pfam" id="PF01047">
    <property type="entry name" value="MarR"/>
    <property type="match status" value="1"/>
</dbReference>
<keyword evidence="6" id="KW-1185">Reference proteome</keyword>
<keyword evidence="3" id="KW-0804">Transcription</keyword>
<feature type="domain" description="HTH marR-type" evidence="4">
    <location>
        <begin position="9"/>
        <end position="141"/>
    </location>
</feature>
<dbReference type="SMART" id="SM00347">
    <property type="entry name" value="HTH_MARR"/>
    <property type="match status" value="1"/>
</dbReference>
<evidence type="ECO:0000256" key="2">
    <source>
        <dbReference type="ARBA" id="ARBA00023125"/>
    </source>
</evidence>
<dbReference type="RefSeq" id="WP_030257775.1">
    <property type="nucleotide sequence ID" value="NZ_JBHEZZ010000003.1"/>
</dbReference>
<proteinExistence type="predicted"/>
<evidence type="ECO:0000313" key="6">
    <source>
        <dbReference type="Proteomes" id="UP001592528"/>
    </source>
</evidence>
<dbReference type="SUPFAM" id="SSF46785">
    <property type="entry name" value="Winged helix' DNA-binding domain"/>
    <property type="match status" value="1"/>
</dbReference>
<evidence type="ECO:0000259" key="4">
    <source>
        <dbReference type="PROSITE" id="PS50995"/>
    </source>
</evidence>
<sequence>MSTPPIPFRTPVGLRLAATAKAVSRAFDEEMAAAGGSMAIWQVLIAVKSRQTGNQRELAASMGIQGATLTHHLNGMEKSGLVTRARNPENRRVHAVELTPAGEELFLRLREVAFGFDHRLRDGLTDEDLTRFEHTLARLAANATPEH</sequence>
<evidence type="ECO:0000256" key="1">
    <source>
        <dbReference type="ARBA" id="ARBA00023015"/>
    </source>
</evidence>
<dbReference type="PANTHER" id="PTHR42756">
    <property type="entry name" value="TRANSCRIPTIONAL REGULATOR, MARR"/>
    <property type="match status" value="1"/>
</dbReference>
<name>A0ABV6UHG3_9ACTN</name>
<dbReference type="EMBL" id="JBHEZZ010000003">
    <property type="protein sequence ID" value="MFC1400877.1"/>
    <property type="molecule type" value="Genomic_DNA"/>
</dbReference>
<dbReference type="Gene3D" id="1.10.10.10">
    <property type="entry name" value="Winged helix-like DNA-binding domain superfamily/Winged helix DNA-binding domain"/>
    <property type="match status" value="1"/>
</dbReference>
<protein>
    <submittedName>
        <fullName evidence="5">MarR family winged helix-turn-helix transcriptional regulator</fullName>
    </submittedName>
</protein>
<gene>
    <name evidence="5" type="ORF">ACEZDJ_06230</name>
</gene>
<comment type="caution">
    <text evidence="5">The sequence shown here is derived from an EMBL/GenBank/DDBJ whole genome shotgun (WGS) entry which is preliminary data.</text>
</comment>
<accession>A0ABV6UHG3</accession>
<dbReference type="InterPro" id="IPR000835">
    <property type="entry name" value="HTH_MarR-typ"/>
</dbReference>
<dbReference type="PRINTS" id="PR00598">
    <property type="entry name" value="HTHMARR"/>
</dbReference>
<dbReference type="PROSITE" id="PS50995">
    <property type="entry name" value="HTH_MARR_2"/>
    <property type="match status" value="1"/>
</dbReference>
<dbReference type="Proteomes" id="UP001592528">
    <property type="component" value="Unassembled WGS sequence"/>
</dbReference>
<dbReference type="InterPro" id="IPR036390">
    <property type="entry name" value="WH_DNA-bd_sf"/>
</dbReference>
<organism evidence="5 6">
    <name type="scientific">Streptacidiphilus cavernicola</name>
    <dbReference type="NCBI Taxonomy" id="3342716"/>
    <lineage>
        <taxon>Bacteria</taxon>
        <taxon>Bacillati</taxon>
        <taxon>Actinomycetota</taxon>
        <taxon>Actinomycetes</taxon>
        <taxon>Kitasatosporales</taxon>
        <taxon>Streptomycetaceae</taxon>
        <taxon>Streptacidiphilus</taxon>
    </lineage>
</organism>
<keyword evidence="1" id="KW-0805">Transcription regulation</keyword>
<dbReference type="InterPro" id="IPR036388">
    <property type="entry name" value="WH-like_DNA-bd_sf"/>
</dbReference>
<dbReference type="PANTHER" id="PTHR42756:SF1">
    <property type="entry name" value="TRANSCRIPTIONAL REPRESSOR OF EMRAB OPERON"/>
    <property type="match status" value="1"/>
</dbReference>
<evidence type="ECO:0000313" key="5">
    <source>
        <dbReference type="EMBL" id="MFC1400877.1"/>
    </source>
</evidence>
<keyword evidence="2" id="KW-0238">DNA-binding</keyword>
<evidence type="ECO:0000256" key="3">
    <source>
        <dbReference type="ARBA" id="ARBA00023163"/>
    </source>
</evidence>